<dbReference type="Gene3D" id="3.40.630.30">
    <property type="match status" value="1"/>
</dbReference>
<evidence type="ECO:0000256" key="1">
    <source>
        <dbReference type="SAM" id="MobiDB-lite"/>
    </source>
</evidence>
<dbReference type="InterPro" id="IPR053144">
    <property type="entry name" value="Acetyltransferase_Butenolide"/>
</dbReference>
<protein>
    <recommendedName>
        <fullName evidence="2">N-acetyltransferase domain-containing protein</fullName>
    </recommendedName>
</protein>
<dbReference type="SUPFAM" id="SSF55729">
    <property type="entry name" value="Acyl-CoA N-acyltransferases (Nat)"/>
    <property type="match status" value="1"/>
</dbReference>
<evidence type="ECO:0000259" key="2">
    <source>
        <dbReference type="PROSITE" id="PS51186"/>
    </source>
</evidence>
<proteinExistence type="predicted"/>
<dbReference type="PANTHER" id="PTHR43233:SF1">
    <property type="entry name" value="FAMILY N-ACETYLTRANSFERASE, PUTATIVE (AFU_ORTHOLOGUE AFUA_6G03350)-RELATED"/>
    <property type="match status" value="1"/>
</dbReference>
<evidence type="ECO:0000313" key="4">
    <source>
        <dbReference type="Proteomes" id="UP001501455"/>
    </source>
</evidence>
<feature type="compositionally biased region" description="Basic and acidic residues" evidence="1">
    <location>
        <begin position="8"/>
        <end position="20"/>
    </location>
</feature>
<dbReference type="PROSITE" id="PS51186">
    <property type="entry name" value="GNAT"/>
    <property type="match status" value="1"/>
</dbReference>
<evidence type="ECO:0000313" key="3">
    <source>
        <dbReference type="EMBL" id="GAA3494645.1"/>
    </source>
</evidence>
<organism evidence="3 4">
    <name type="scientific">Streptomyces prasinosporus</name>
    <dbReference type="NCBI Taxonomy" id="68256"/>
    <lineage>
        <taxon>Bacteria</taxon>
        <taxon>Bacillati</taxon>
        <taxon>Actinomycetota</taxon>
        <taxon>Actinomycetes</taxon>
        <taxon>Kitasatosporales</taxon>
        <taxon>Streptomycetaceae</taxon>
        <taxon>Streptomyces</taxon>
        <taxon>Streptomyces albogriseolus group</taxon>
    </lineage>
</organism>
<dbReference type="EMBL" id="BAAAXF010000018">
    <property type="protein sequence ID" value="GAA3494645.1"/>
    <property type="molecule type" value="Genomic_DNA"/>
</dbReference>
<feature type="region of interest" description="Disordered" evidence="1">
    <location>
        <begin position="1"/>
        <end position="20"/>
    </location>
</feature>
<accession>A0ABP6TIU7</accession>
<dbReference type="InterPro" id="IPR016181">
    <property type="entry name" value="Acyl_CoA_acyltransferase"/>
</dbReference>
<dbReference type="Pfam" id="PF00583">
    <property type="entry name" value="Acetyltransf_1"/>
    <property type="match status" value="1"/>
</dbReference>
<feature type="domain" description="N-acetyltransferase" evidence="2">
    <location>
        <begin position="126"/>
        <end position="276"/>
    </location>
</feature>
<name>A0ABP6TIU7_9ACTN</name>
<keyword evidence="4" id="KW-1185">Reference proteome</keyword>
<dbReference type="PANTHER" id="PTHR43233">
    <property type="entry name" value="FAMILY N-ACETYLTRANSFERASE, PUTATIVE (AFU_ORTHOLOGUE AFUA_6G03350)-RELATED"/>
    <property type="match status" value="1"/>
</dbReference>
<reference evidence="4" key="1">
    <citation type="journal article" date="2019" name="Int. J. Syst. Evol. Microbiol.">
        <title>The Global Catalogue of Microorganisms (GCM) 10K type strain sequencing project: providing services to taxonomists for standard genome sequencing and annotation.</title>
        <authorList>
            <consortium name="The Broad Institute Genomics Platform"/>
            <consortium name="The Broad Institute Genome Sequencing Center for Infectious Disease"/>
            <person name="Wu L."/>
            <person name="Ma J."/>
        </authorList>
    </citation>
    <scope>NUCLEOTIDE SEQUENCE [LARGE SCALE GENOMIC DNA]</scope>
    <source>
        <strain evidence="4">JCM 4816</strain>
    </source>
</reference>
<feature type="region of interest" description="Disordered" evidence="1">
    <location>
        <begin position="79"/>
        <end position="99"/>
    </location>
</feature>
<dbReference type="Proteomes" id="UP001501455">
    <property type="component" value="Unassembled WGS sequence"/>
</dbReference>
<dbReference type="InterPro" id="IPR000182">
    <property type="entry name" value="GNAT_dom"/>
</dbReference>
<sequence length="276" mass="29740">MSSPAERGCGRDERGCPADERLVGQAETLPAIDRARHGGEAVSPGIRPEEIHAAQRVTSVSVRAPSGCSRAAGSEAVTWPTGARASGSRERCGNACPRGRPVVRRHSPVRNTLPMSSRPFPTSRPITIRRAVARDAKRLTRLVRGSGAYEGKYAAAVAGYRVGPDYIEAHRVFVAVGADEHGGRVLGFYSLVLEPPELDLLFVADEAQGRGIGRLLVAHMQSEARAAGLDRLKVVSHLPAENFYHRVGAVRTGTAFANPPAVPWDRPEFEFRIPSE</sequence>
<dbReference type="CDD" id="cd04301">
    <property type="entry name" value="NAT_SF"/>
    <property type="match status" value="1"/>
</dbReference>
<comment type="caution">
    <text evidence="3">The sequence shown here is derived from an EMBL/GenBank/DDBJ whole genome shotgun (WGS) entry which is preliminary data.</text>
</comment>
<gene>
    <name evidence="3" type="ORF">GCM10019016_017450</name>
</gene>